<dbReference type="EC" id="3.4.16.4" evidence="4"/>
<feature type="region of interest" description="Disordered" evidence="1">
    <location>
        <begin position="75"/>
        <end position="95"/>
    </location>
</feature>
<keyword evidence="5" id="KW-1185">Reference proteome</keyword>
<dbReference type="InterPro" id="IPR003709">
    <property type="entry name" value="VanY-like_core_dom"/>
</dbReference>
<keyword evidence="2" id="KW-0472">Membrane</keyword>
<evidence type="ECO:0000313" key="5">
    <source>
        <dbReference type="Proteomes" id="UP000053051"/>
    </source>
</evidence>
<evidence type="ECO:0000259" key="3">
    <source>
        <dbReference type="Pfam" id="PF02557"/>
    </source>
</evidence>
<dbReference type="InterPro" id="IPR009045">
    <property type="entry name" value="Zn_M74/Hedgehog-like"/>
</dbReference>
<feature type="transmembrane region" description="Helical" evidence="2">
    <location>
        <begin position="41"/>
        <end position="64"/>
    </location>
</feature>
<dbReference type="GO" id="GO:0009002">
    <property type="term" value="F:serine-type D-Ala-D-Ala carboxypeptidase activity"/>
    <property type="evidence" value="ECO:0007669"/>
    <property type="project" value="UniProtKB-EC"/>
</dbReference>
<dbReference type="PANTHER" id="PTHR34385:SF1">
    <property type="entry name" value="PEPTIDOGLYCAN L-ALANYL-D-GLUTAMATE ENDOPEPTIDASE CWLK"/>
    <property type="match status" value="1"/>
</dbReference>
<evidence type="ECO:0000256" key="2">
    <source>
        <dbReference type="SAM" id="Phobius"/>
    </source>
</evidence>
<dbReference type="SUPFAM" id="SSF55166">
    <property type="entry name" value="Hedgehog/DD-peptidase"/>
    <property type="match status" value="1"/>
</dbReference>
<dbReference type="InterPro" id="IPR058193">
    <property type="entry name" value="VanY/YodJ_core_dom"/>
</dbReference>
<feature type="domain" description="D-alanyl-D-alanine carboxypeptidase-like core" evidence="3">
    <location>
        <begin position="126"/>
        <end position="255"/>
    </location>
</feature>
<keyword evidence="2" id="KW-0812">Transmembrane</keyword>
<evidence type="ECO:0000256" key="1">
    <source>
        <dbReference type="SAM" id="MobiDB-lite"/>
    </source>
</evidence>
<dbReference type="Pfam" id="PF02557">
    <property type="entry name" value="VanY"/>
    <property type="match status" value="1"/>
</dbReference>
<proteinExistence type="predicted"/>
<keyword evidence="4" id="KW-0378">Hydrolase</keyword>
<keyword evidence="2" id="KW-1133">Transmembrane helix</keyword>
<keyword evidence="4" id="KW-0645">Protease</keyword>
<dbReference type="Proteomes" id="UP000053051">
    <property type="component" value="Unassembled WGS sequence"/>
</dbReference>
<reference evidence="5" key="2">
    <citation type="submission" date="2016-01" db="EMBL/GenBank/DDBJ databases">
        <title>Diatom-associated endosymboitic cyanobacterium lacks core nitrogen metabolism enzymes.</title>
        <authorList>
            <person name="Hilton J.A."/>
            <person name="Foster R.A."/>
            <person name="Tripp H.J."/>
            <person name="Carter B.J."/>
            <person name="Zehr J.P."/>
            <person name="Villareal T.A."/>
        </authorList>
    </citation>
    <scope>NUCLEOTIDE SEQUENCE [LARGE SCALE GENOMIC DNA]</scope>
    <source>
        <strain evidence="5">HH01</strain>
    </source>
</reference>
<keyword evidence="4" id="KW-0121">Carboxypeptidase</keyword>
<name>M1X2R1_9NOST</name>
<dbReference type="PANTHER" id="PTHR34385">
    <property type="entry name" value="D-ALANYL-D-ALANINE CARBOXYPEPTIDASE"/>
    <property type="match status" value="1"/>
</dbReference>
<dbReference type="Gene3D" id="3.30.1380.10">
    <property type="match status" value="1"/>
</dbReference>
<reference evidence="4 5" key="1">
    <citation type="submission" date="2012-05" db="EMBL/GenBank/DDBJ databases">
        <authorList>
            <person name="Hilton J."/>
        </authorList>
    </citation>
    <scope>NUCLEOTIDE SEQUENCE [LARGE SCALE GENOMIC DNA]</scope>
    <source>
        <strain evidence="4 5">HH01</strain>
    </source>
</reference>
<dbReference type="InterPro" id="IPR052179">
    <property type="entry name" value="DD-CPase-like"/>
</dbReference>
<accession>M1X2R1</accession>
<dbReference type="EMBL" id="CAIY01000042">
    <property type="protein sequence ID" value="CCH67265.1"/>
    <property type="molecule type" value="Genomic_DNA"/>
</dbReference>
<evidence type="ECO:0000313" key="4">
    <source>
        <dbReference type="EMBL" id="CCH67265.1"/>
    </source>
</evidence>
<dbReference type="OrthoDB" id="9792074at2"/>
<dbReference type="STRING" id="1165094.RINTHH_11100"/>
<organism evidence="4 5">
    <name type="scientific">Richelia intracellularis HH01</name>
    <dbReference type="NCBI Taxonomy" id="1165094"/>
    <lineage>
        <taxon>Bacteria</taxon>
        <taxon>Bacillati</taxon>
        <taxon>Cyanobacteriota</taxon>
        <taxon>Cyanophyceae</taxon>
        <taxon>Nostocales</taxon>
        <taxon>Nostocaceae</taxon>
        <taxon>Richelia</taxon>
    </lineage>
</organism>
<comment type="caution">
    <text evidence="4">The sequence shown here is derived from an EMBL/GenBank/DDBJ whole genome shotgun (WGS) entry which is preliminary data.</text>
</comment>
<gene>
    <name evidence="4" type="ORF">RINTHH_11100</name>
</gene>
<dbReference type="RefSeq" id="WP_008233593.1">
    <property type="nucleotide sequence ID" value="NZ_CAIY01000042.1"/>
</dbReference>
<protein>
    <submittedName>
        <fullName evidence="4">D-alanyl-D-alanine carboxypeptidase</fullName>
        <ecNumber evidence="4">3.4.16.4</ecNumber>
    </submittedName>
</protein>
<dbReference type="GO" id="GO:0006508">
    <property type="term" value="P:proteolysis"/>
    <property type="evidence" value="ECO:0007669"/>
    <property type="project" value="InterPro"/>
</dbReference>
<dbReference type="CDD" id="cd14852">
    <property type="entry name" value="LD-carboxypeptidase"/>
    <property type="match status" value="1"/>
</dbReference>
<sequence length="285" mass="32015">MNNAEFLRKLKNLPVMSSYDIPEALRDNSDVSTSKVNVRQITLLISSMTGFIILAIISGFLFSLTTPKTAIYSQSISHRQESTRTNPDQNKPLSFQKNSADSILGHFAYREAPMSELVGIYQNGQIKMRQAAAKKLQEMLIDAKTQGVNLVPISGFRTIAQQEALFFGIGAQRNQTPAQRAAVSAPPKYSEHHTGYALDIGDGSAPASNLTANFEKTTAFRWLENNAARYGFELSFPRNNLQGVNYEPWHWRFVGNPHSFETFYKRQKQNVQTLLKENFSKISLS</sequence>
<dbReference type="AlphaFoldDB" id="M1X2R1"/>